<dbReference type="PANTHER" id="PTHR45892:SF1">
    <property type="entry name" value="AMINOACYLASE-1"/>
    <property type="match status" value="1"/>
</dbReference>
<feature type="domain" description="Peptidase M20 dimerisation" evidence="1">
    <location>
        <begin position="7"/>
        <end position="74"/>
    </location>
</feature>
<proteinExistence type="predicted"/>
<dbReference type="PANTHER" id="PTHR45892">
    <property type="entry name" value="AMINOACYLASE-1"/>
    <property type="match status" value="1"/>
</dbReference>
<sequence length="82" mass="9207">MVDKLMDIRAESKKKLADNPNLTIGDVTTVNLTMLSGGIQNNVVPEKLTASFDIRIALSVDQKEFENQVRSYILTQIHNVVY</sequence>
<dbReference type="EMBL" id="JACEFF010000750">
    <property type="protein sequence ID" value="KAH9631693.1"/>
    <property type="molecule type" value="Genomic_DNA"/>
</dbReference>
<evidence type="ECO:0000259" key="1">
    <source>
        <dbReference type="Pfam" id="PF07687"/>
    </source>
</evidence>
<protein>
    <recommendedName>
        <fullName evidence="1">Peptidase M20 dimerisation domain-containing protein</fullName>
    </recommendedName>
</protein>
<dbReference type="AlphaFoldDB" id="A0A922M823"/>
<evidence type="ECO:0000313" key="2">
    <source>
        <dbReference type="EMBL" id="KAH9631693.1"/>
    </source>
</evidence>
<comment type="caution">
    <text evidence="2">The sequence shown here is derived from an EMBL/GenBank/DDBJ whole genome shotgun (WGS) entry which is preliminary data.</text>
</comment>
<organism evidence="2 3">
    <name type="scientific">Spodoptera exigua</name>
    <name type="common">Beet armyworm</name>
    <name type="synonym">Noctua fulgens</name>
    <dbReference type="NCBI Taxonomy" id="7107"/>
    <lineage>
        <taxon>Eukaryota</taxon>
        <taxon>Metazoa</taxon>
        <taxon>Ecdysozoa</taxon>
        <taxon>Arthropoda</taxon>
        <taxon>Hexapoda</taxon>
        <taxon>Insecta</taxon>
        <taxon>Pterygota</taxon>
        <taxon>Neoptera</taxon>
        <taxon>Endopterygota</taxon>
        <taxon>Lepidoptera</taxon>
        <taxon>Glossata</taxon>
        <taxon>Ditrysia</taxon>
        <taxon>Noctuoidea</taxon>
        <taxon>Noctuidae</taxon>
        <taxon>Amphipyrinae</taxon>
        <taxon>Spodoptera</taxon>
    </lineage>
</organism>
<evidence type="ECO:0000313" key="3">
    <source>
        <dbReference type="Proteomes" id="UP000814243"/>
    </source>
</evidence>
<dbReference type="SUPFAM" id="SSF55031">
    <property type="entry name" value="Bacterial exopeptidase dimerisation domain"/>
    <property type="match status" value="1"/>
</dbReference>
<dbReference type="Pfam" id="PF07687">
    <property type="entry name" value="M20_dimer"/>
    <property type="match status" value="1"/>
</dbReference>
<dbReference type="InterPro" id="IPR052083">
    <property type="entry name" value="Aminoacylase-1_M20A"/>
</dbReference>
<dbReference type="Gene3D" id="3.30.70.360">
    <property type="match status" value="1"/>
</dbReference>
<accession>A0A922M823</accession>
<dbReference type="InterPro" id="IPR036264">
    <property type="entry name" value="Bact_exopeptidase_dim_dom"/>
</dbReference>
<dbReference type="InterPro" id="IPR011650">
    <property type="entry name" value="Peptidase_M20_dimer"/>
</dbReference>
<reference evidence="2" key="1">
    <citation type="journal article" date="2021" name="G3 (Bethesda)">
        <title>Genome and transcriptome analysis of the beet armyworm Spodoptera exigua reveals targets for pest control. .</title>
        <authorList>
            <person name="Simon S."/>
            <person name="Breeschoten T."/>
            <person name="Jansen H.J."/>
            <person name="Dirks R.P."/>
            <person name="Schranz M.E."/>
            <person name="Ros V.I.D."/>
        </authorList>
    </citation>
    <scope>NUCLEOTIDE SEQUENCE</scope>
    <source>
        <strain evidence="2">TB_SE_WUR_2020</strain>
    </source>
</reference>
<dbReference type="Proteomes" id="UP000814243">
    <property type="component" value="Unassembled WGS sequence"/>
</dbReference>
<dbReference type="GO" id="GO:0004046">
    <property type="term" value="F:aminoacylase activity"/>
    <property type="evidence" value="ECO:0007669"/>
    <property type="project" value="TreeGrafter"/>
</dbReference>
<name>A0A922M823_SPOEX</name>
<gene>
    <name evidence="2" type="ORF">HF086_014694</name>
</gene>